<reference evidence="4 5" key="1">
    <citation type="submission" date="2024-09" db="EMBL/GenBank/DDBJ databases">
        <authorList>
            <person name="Sun Q."/>
            <person name="Mori K."/>
        </authorList>
    </citation>
    <scope>NUCLEOTIDE SEQUENCE [LARGE SCALE GENOMIC DNA]</scope>
    <source>
        <strain evidence="4 5">JCM 9767</strain>
    </source>
</reference>
<keyword evidence="1" id="KW-0805">Transcription regulation</keyword>
<organism evidence="4 5">
    <name type="scientific">Streptomyces heliomycini</name>
    <dbReference type="NCBI Taxonomy" id="284032"/>
    <lineage>
        <taxon>Bacteria</taxon>
        <taxon>Bacillati</taxon>
        <taxon>Actinomycetota</taxon>
        <taxon>Actinomycetes</taxon>
        <taxon>Kitasatosporales</taxon>
        <taxon>Streptomycetaceae</taxon>
        <taxon>Streptomyces</taxon>
    </lineage>
</organism>
<dbReference type="InterPro" id="IPR050707">
    <property type="entry name" value="HTH_MetabolicPath_Reg"/>
</dbReference>
<dbReference type="EMBL" id="JBHMDI010000003">
    <property type="protein sequence ID" value="MFB9346275.1"/>
    <property type="molecule type" value="Genomic_DNA"/>
</dbReference>
<dbReference type="RefSeq" id="WP_380954233.1">
    <property type="nucleotide sequence ID" value="NZ_JBHMDI010000003.1"/>
</dbReference>
<evidence type="ECO:0000313" key="4">
    <source>
        <dbReference type="EMBL" id="MFB9346275.1"/>
    </source>
</evidence>
<keyword evidence="2" id="KW-0804">Transcription</keyword>
<dbReference type="Gene3D" id="3.30.450.40">
    <property type="match status" value="1"/>
</dbReference>
<gene>
    <name evidence="4" type="ORF">ACFFUA_02160</name>
</gene>
<dbReference type="InterPro" id="IPR005471">
    <property type="entry name" value="Tscrpt_reg_IclR_N"/>
</dbReference>
<evidence type="ECO:0000313" key="5">
    <source>
        <dbReference type="Proteomes" id="UP001589753"/>
    </source>
</evidence>
<dbReference type="InterPro" id="IPR036390">
    <property type="entry name" value="WH_DNA-bd_sf"/>
</dbReference>
<dbReference type="PANTHER" id="PTHR30136:SF24">
    <property type="entry name" value="HTH-TYPE TRANSCRIPTIONAL REPRESSOR ALLR"/>
    <property type="match status" value="1"/>
</dbReference>
<evidence type="ECO:0000256" key="1">
    <source>
        <dbReference type="ARBA" id="ARBA00023015"/>
    </source>
</evidence>
<accession>A0ABV5L460</accession>
<dbReference type="SUPFAM" id="SSF46785">
    <property type="entry name" value="Winged helix' DNA-binding domain"/>
    <property type="match status" value="1"/>
</dbReference>
<dbReference type="Proteomes" id="UP001589753">
    <property type="component" value="Unassembled WGS sequence"/>
</dbReference>
<name>A0ABV5L460_9ACTN</name>
<dbReference type="Gene3D" id="1.10.10.10">
    <property type="entry name" value="Winged helix-like DNA-binding domain superfamily/Winged helix DNA-binding domain"/>
    <property type="match status" value="1"/>
</dbReference>
<sequence length="242" mass="25354">MSVDNSSRSMLARGLGVLRAFRSGEPELPLSEIARRADMPKATAHRIITELVKEGMLERGEKGLRLGMGLFMLGARVPRQLMLRDIASPHAEQLHRLTHGSAFVFIADPTGADAVLVDAVRRAHEPGRGLGTEETRASDRAATRVFRAFGAEDDTVAGRGARVREVESARVRHQGFAAVRGVPGVVGVAAPVLTASGAVAGALAVAGPQAGFHVGLAAAHLKAACAAVSRALQRNPELLTAS</sequence>
<keyword evidence="5" id="KW-1185">Reference proteome</keyword>
<dbReference type="PANTHER" id="PTHR30136">
    <property type="entry name" value="HELIX-TURN-HELIX TRANSCRIPTIONAL REGULATOR, ICLR FAMILY"/>
    <property type="match status" value="1"/>
</dbReference>
<proteinExistence type="predicted"/>
<dbReference type="SUPFAM" id="SSF55781">
    <property type="entry name" value="GAF domain-like"/>
    <property type="match status" value="1"/>
</dbReference>
<dbReference type="InterPro" id="IPR029016">
    <property type="entry name" value="GAF-like_dom_sf"/>
</dbReference>
<dbReference type="InterPro" id="IPR036388">
    <property type="entry name" value="WH-like_DNA-bd_sf"/>
</dbReference>
<dbReference type="SMART" id="SM00346">
    <property type="entry name" value="HTH_ICLR"/>
    <property type="match status" value="1"/>
</dbReference>
<feature type="domain" description="HTH iclR-type" evidence="3">
    <location>
        <begin position="8"/>
        <end position="75"/>
    </location>
</feature>
<dbReference type="Pfam" id="PF09339">
    <property type="entry name" value="HTH_IclR"/>
    <property type="match status" value="1"/>
</dbReference>
<evidence type="ECO:0000256" key="2">
    <source>
        <dbReference type="ARBA" id="ARBA00023163"/>
    </source>
</evidence>
<comment type="caution">
    <text evidence="4">The sequence shown here is derived from an EMBL/GenBank/DDBJ whole genome shotgun (WGS) entry which is preliminary data.</text>
</comment>
<dbReference type="PROSITE" id="PS51077">
    <property type="entry name" value="HTH_ICLR"/>
    <property type="match status" value="1"/>
</dbReference>
<evidence type="ECO:0000259" key="3">
    <source>
        <dbReference type="PROSITE" id="PS51077"/>
    </source>
</evidence>
<protein>
    <submittedName>
        <fullName evidence="4">Helix-turn-helix domain-containing protein</fullName>
    </submittedName>
</protein>